<feature type="compositionally biased region" description="Basic and acidic residues" evidence="5">
    <location>
        <begin position="1"/>
        <end position="15"/>
    </location>
</feature>
<feature type="region of interest" description="Disordered" evidence="5">
    <location>
        <begin position="1"/>
        <end position="30"/>
    </location>
</feature>
<feature type="compositionally biased region" description="Polar residues" evidence="5">
    <location>
        <begin position="402"/>
        <end position="413"/>
    </location>
</feature>
<proteinExistence type="predicted"/>
<reference evidence="7" key="2">
    <citation type="journal article" date="2023" name="Proc. Natl. Acad. Sci. U.S.A.">
        <title>A global phylogenomic analysis of the shiitake genus Lentinula.</title>
        <authorList>
            <person name="Sierra-Patev S."/>
            <person name="Min B."/>
            <person name="Naranjo-Ortiz M."/>
            <person name="Looney B."/>
            <person name="Konkel Z."/>
            <person name="Slot J.C."/>
            <person name="Sakamoto Y."/>
            <person name="Steenwyk J.L."/>
            <person name="Rokas A."/>
            <person name="Carro J."/>
            <person name="Camarero S."/>
            <person name="Ferreira P."/>
            <person name="Molpeceres G."/>
            <person name="Ruiz-Duenas F.J."/>
            <person name="Serrano A."/>
            <person name="Henrissat B."/>
            <person name="Drula E."/>
            <person name="Hughes K.W."/>
            <person name="Mata J.L."/>
            <person name="Ishikawa N.K."/>
            <person name="Vargas-Isla R."/>
            <person name="Ushijima S."/>
            <person name="Smith C.A."/>
            <person name="Donoghue J."/>
            <person name="Ahrendt S."/>
            <person name="Andreopoulos W."/>
            <person name="He G."/>
            <person name="LaButti K."/>
            <person name="Lipzen A."/>
            <person name="Ng V."/>
            <person name="Riley R."/>
            <person name="Sandor L."/>
            <person name="Barry K."/>
            <person name="Martinez A.T."/>
            <person name="Xiao Y."/>
            <person name="Gibbons J.G."/>
            <person name="Terashima K."/>
            <person name="Grigoriev I.V."/>
            <person name="Hibbett D."/>
        </authorList>
    </citation>
    <scope>NUCLEOTIDE SEQUENCE</scope>
    <source>
        <strain evidence="7">Sp2 HRB7682 ss15</strain>
    </source>
</reference>
<evidence type="ECO:0000256" key="1">
    <source>
        <dbReference type="ARBA" id="ARBA00022723"/>
    </source>
</evidence>
<evidence type="ECO:0000256" key="2">
    <source>
        <dbReference type="ARBA" id="ARBA00022771"/>
    </source>
</evidence>
<keyword evidence="3 4" id="KW-0862">Zinc</keyword>
<dbReference type="SMART" id="SM00356">
    <property type="entry name" value="ZnF_C3H1"/>
    <property type="match status" value="2"/>
</dbReference>
<dbReference type="Gene3D" id="4.10.1000.10">
    <property type="entry name" value="Zinc finger, CCCH-type"/>
    <property type="match status" value="1"/>
</dbReference>
<feature type="compositionally biased region" description="Low complexity" evidence="5">
    <location>
        <begin position="255"/>
        <end position="264"/>
    </location>
</feature>
<comment type="caution">
    <text evidence="7">The sequence shown here is derived from an EMBL/GenBank/DDBJ whole genome shotgun (WGS) entry which is preliminary data.</text>
</comment>
<feature type="region of interest" description="Disordered" evidence="5">
    <location>
        <begin position="839"/>
        <end position="878"/>
    </location>
</feature>
<organism evidence="7 8">
    <name type="scientific">Lentinula lateritia</name>
    <dbReference type="NCBI Taxonomy" id="40482"/>
    <lineage>
        <taxon>Eukaryota</taxon>
        <taxon>Fungi</taxon>
        <taxon>Dikarya</taxon>
        <taxon>Basidiomycota</taxon>
        <taxon>Agaricomycotina</taxon>
        <taxon>Agaricomycetes</taxon>
        <taxon>Agaricomycetidae</taxon>
        <taxon>Agaricales</taxon>
        <taxon>Marasmiineae</taxon>
        <taxon>Omphalotaceae</taxon>
        <taxon>Lentinula</taxon>
    </lineage>
</organism>
<feature type="domain" description="C3H1-type" evidence="6">
    <location>
        <begin position="62"/>
        <end position="90"/>
    </location>
</feature>
<dbReference type="EMBL" id="JANVFS010000001">
    <property type="protein sequence ID" value="KAJ4495989.1"/>
    <property type="molecule type" value="Genomic_DNA"/>
</dbReference>
<feature type="region of interest" description="Disordered" evidence="5">
    <location>
        <begin position="96"/>
        <end position="327"/>
    </location>
</feature>
<keyword evidence="1 4" id="KW-0479">Metal-binding</keyword>
<dbReference type="InterPro" id="IPR036855">
    <property type="entry name" value="Znf_CCCH_sf"/>
</dbReference>
<feature type="region of interest" description="Disordered" evidence="5">
    <location>
        <begin position="381"/>
        <end position="508"/>
    </location>
</feature>
<feature type="compositionally biased region" description="Polar residues" evidence="5">
    <location>
        <begin position="178"/>
        <end position="193"/>
    </location>
</feature>
<feature type="zinc finger region" description="C3H1-type" evidence="4">
    <location>
        <begin position="31"/>
        <end position="58"/>
    </location>
</feature>
<evidence type="ECO:0000256" key="5">
    <source>
        <dbReference type="SAM" id="MobiDB-lite"/>
    </source>
</evidence>
<gene>
    <name evidence="7" type="ORF">C8J55DRAFT_495469</name>
</gene>
<reference evidence="7" key="1">
    <citation type="submission" date="2022-08" db="EMBL/GenBank/DDBJ databases">
        <authorList>
            <consortium name="DOE Joint Genome Institute"/>
            <person name="Min B."/>
            <person name="Riley R."/>
            <person name="Sierra-Patev S."/>
            <person name="Naranjo-Ortiz M."/>
            <person name="Looney B."/>
            <person name="Konkel Z."/>
            <person name="Slot J.C."/>
            <person name="Sakamoto Y."/>
            <person name="Steenwyk J.L."/>
            <person name="Rokas A."/>
            <person name="Carro J."/>
            <person name="Camarero S."/>
            <person name="Ferreira P."/>
            <person name="Molpeceres G."/>
            <person name="Ruiz-Duenas F.J."/>
            <person name="Serrano A."/>
            <person name="Henrissat B."/>
            <person name="Drula E."/>
            <person name="Hughes K.W."/>
            <person name="Mata J.L."/>
            <person name="Ishikawa N.K."/>
            <person name="Vargas-Isla R."/>
            <person name="Ushijima S."/>
            <person name="Smith C.A."/>
            <person name="Ahrendt S."/>
            <person name="Andreopoulos W."/>
            <person name="He G."/>
            <person name="Labutti K."/>
            <person name="Lipzen A."/>
            <person name="Ng V."/>
            <person name="Sandor L."/>
            <person name="Barry K."/>
            <person name="Martinez A.T."/>
            <person name="Xiao Y."/>
            <person name="Gibbons J.G."/>
            <person name="Terashima K."/>
            <person name="Hibbett D.S."/>
            <person name="Grigoriev I.V."/>
        </authorList>
    </citation>
    <scope>NUCLEOTIDE SEQUENCE</scope>
    <source>
        <strain evidence="7">Sp2 HRB7682 ss15</strain>
    </source>
</reference>
<feature type="compositionally biased region" description="Low complexity" evidence="5">
    <location>
        <begin position="132"/>
        <end position="153"/>
    </location>
</feature>
<dbReference type="GO" id="GO:0008270">
    <property type="term" value="F:zinc ion binding"/>
    <property type="evidence" value="ECO:0007669"/>
    <property type="project" value="UniProtKB-KW"/>
</dbReference>
<dbReference type="Pfam" id="PF00642">
    <property type="entry name" value="zf-CCCH"/>
    <property type="match status" value="1"/>
</dbReference>
<protein>
    <recommendedName>
        <fullName evidence="6">C3H1-type domain-containing protein</fullName>
    </recommendedName>
</protein>
<feature type="compositionally biased region" description="Basic and acidic residues" evidence="5">
    <location>
        <begin position="112"/>
        <end position="128"/>
    </location>
</feature>
<feature type="compositionally biased region" description="Polar residues" evidence="5">
    <location>
        <begin position="316"/>
        <end position="326"/>
    </location>
</feature>
<name>A0A9W9B1G1_9AGAR</name>
<dbReference type="PROSITE" id="PS50103">
    <property type="entry name" value="ZF_C3H1"/>
    <property type="match status" value="2"/>
</dbReference>
<dbReference type="AlphaFoldDB" id="A0A9W9B1G1"/>
<evidence type="ECO:0000256" key="4">
    <source>
        <dbReference type="PROSITE-ProRule" id="PRU00723"/>
    </source>
</evidence>
<evidence type="ECO:0000313" key="8">
    <source>
        <dbReference type="Proteomes" id="UP001150238"/>
    </source>
</evidence>
<feature type="zinc finger region" description="C3H1-type" evidence="4">
    <location>
        <begin position="62"/>
        <end position="90"/>
    </location>
</feature>
<feature type="compositionally biased region" description="Polar residues" evidence="5">
    <location>
        <begin position="208"/>
        <end position="231"/>
    </location>
</feature>
<evidence type="ECO:0000259" key="6">
    <source>
        <dbReference type="PROSITE" id="PS50103"/>
    </source>
</evidence>
<keyword evidence="2 4" id="KW-0863">Zinc-finger</keyword>
<feature type="compositionally biased region" description="Gly residues" evidence="5">
    <location>
        <begin position="265"/>
        <end position="277"/>
    </location>
</feature>
<dbReference type="Proteomes" id="UP001150238">
    <property type="component" value="Unassembled WGS sequence"/>
</dbReference>
<feature type="domain" description="C3H1-type" evidence="6">
    <location>
        <begin position="31"/>
        <end position="58"/>
    </location>
</feature>
<evidence type="ECO:0000313" key="7">
    <source>
        <dbReference type="EMBL" id="KAJ4495989.1"/>
    </source>
</evidence>
<feature type="region of interest" description="Disordered" evidence="5">
    <location>
        <begin position="786"/>
        <end position="806"/>
    </location>
</feature>
<feature type="compositionally biased region" description="Polar residues" evidence="5">
    <location>
        <begin position="451"/>
        <end position="481"/>
    </location>
</feature>
<feature type="compositionally biased region" description="Low complexity" evidence="5">
    <location>
        <begin position="294"/>
        <end position="306"/>
    </location>
</feature>
<feature type="compositionally biased region" description="Low complexity" evidence="5">
    <location>
        <begin position="839"/>
        <end position="851"/>
    </location>
</feature>
<evidence type="ECO:0000256" key="3">
    <source>
        <dbReference type="ARBA" id="ARBA00022833"/>
    </source>
</evidence>
<sequence length="878" mass="89490">MPVVEEDRDREERSTKKLSPSGPSAATKTKDLSHVPCKFYKVGSCTAGSSCPFSHSGVSGPGAQKDVCAWFVKGNNCKFGHKCALAHVLPGQSMSMDRKNKKLAQQQAQAGKEGKEGREGKGRRRDTQARPPTTLSLKSLKASISPSAPAPALNDTDFTSFSALEPDKMPAAPAANGKPQQQQPKSDSVEITPSSPPKRDFGPIGSPPRNTEPVSASPGTPTNKILSSSPYKHSMLRSSSGVGGSGTSATARPGLSMNRSTSSGNSGGLTLGAGIPGGKNPSWGSMGNGSDIGSLPSLPSALLRPLNGVQPHTPLTPASSTAQQSSKDFDLTFEYDEYLGNSPGRATPGRGASSFSEVIVEDDLDGLDDFLPSSLTDLLTPEERKRRLSRSNSSSHQDPHSGLTSPHSYSSRRTLGVPLASRIEGNSSSGGSTPGHRYSRSVPMGDMSHLWANQDQNPIPSPNANSTNISSSFTGPSSLSVNGAVGSGLPSSPPRRIGNGTPGSFTSASGRLAADDYYPYTGGSGSPGSAALGSIGSLGGMGGLNPSNASAAFLPGYGFGTAYIKAKREREAAVAAAAANVIGATQRSVSGGILTNSRMSAGAGMPGTSPGSSGMAYGTPRKEPTGLTTAAPFGVSSRDISGIGNMGISGVGLGALNSLETAVSPSTRSALQSHAPGQSLPQGLAAGLSRIHAKTSMQVGSLSSVGSPPAGSIGVSPGVAGLGFYSGPYGTNRMPNHQSQPQVPPGLGLGLGSGYYGNYQQTVSEQSASQPVHHQSQVQSHAQYNTLNPTFNSNSQTPDAGTNGSSELDVMFSKLAYKPQLPTVQNAAQMSAPLSYAGAASTQSTSGSGTQPKSIAAGAARNVSGGAHDDDLFDMDEA</sequence>
<feature type="compositionally biased region" description="Polar residues" evidence="5">
    <location>
        <begin position="17"/>
        <end position="27"/>
    </location>
</feature>
<accession>A0A9W9B1G1</accession>
<dbReference type="InterPro" id="IPR000571">
    <property type="entry name" value="Znf_CCCH"/>
</dbReference>
<dbReference type="SUPFAM" id="SSF90229">
    <property type="entry name" value="CCCH zinc finger"/>
    <property type="match status" value="1"/>
</dbReference>